<keyword evidence="5 9" id="KW-0812">Transmembrane</keyword>
<dbReference type="InterPro" id="IPR037294">
    <property type="entry name" value="ABC_BtuC-like"/>
</dbReference>
<dbReference type="CDD" id="cd06550">
    <property type="entry name" value="TM_ABC_iron-siderophores_like"/>
    <property type="match status" value="1"/>
</dbReference>
<accession>A0A1H5LHA6</accession>
<evidence type="ECO:0000256" key="8">
    <source>
        <dbReference type="SAM" id="MobiDB-lite"/>
    </source>
</evidence>
<keyword evidence="7 9" id="KW-0472">Membrane</keyword>
<evidence type="ECO:0000256" key="9">
    <source>
        <dbReference type="SAM" id="Phobius"/>
    </source>
</evidence>
<evidence type="ECO:0000256" key="1">
    <source>
        <dbReference type="ARBA" id="ARBA00004651"/>
    </source>
</evidence>
<dbReference type="GO" id="GO:0033214">
    <property type="term" value="P:siderophore-iron import into cell"/>
    <property type="evidence" value="ECO:0007669"/>
    <property type="project" value="TreeGrafter"/>
</dbReference>
<evidence type="ECO:0000256" key="7">
    <source>
        <dbReference type="ARBA" id="ARBA00023136"/>
    </source>
</evidence>
<feature type="transmembrane region" description="Helical" evidence="9">
    <location>
        <begin position="332"/>
        <end position="351"/>
    </location>
</feature>
<evidence type="ECO:0000256" key="6">
    <source>
        <dbReference type="ARBA" id="ARBA00022989"/>
    </source>
</evidence>
<evidence type="ECO:0000256" key="4">
    <source>
        <dbReference type="ARBA" id="ARBA00022475"/>
    </source>
</evidence>
<dbReference type="GO" id="GO:0005886">
    <property type="term" value="C:plasma membrane"/>
    <property type="evidence" value="ECO:0007669"/>
    <property type="project" value="UniProtKB-SubCell"/>
</dbReference>
<dbReference type="Gene3D" id="1.10.3470.10">
    <property type="entry name" value="ABC transporter involved in vitamin B12 uptake, BtuC"/>
    <property type="match status" value="1"/>
</dbReference>
<dbReference type="EMBL" id="FNTV01000001">
    <property type="protein sequence ID" value="SEE76443.1"/>
    <property type="molecule type" value="Genomic_DNA"/>
</dbReference>
<feature type="transmembrane region" description="Helical" evidence="9">
    <location>
        <begin position="265"/>
        <end position="294"/>
    </location>
</feature>
<keyword evidence="3" id="KW-0813">Transport</keyword>
<feature type="transmembrane region" description="Helical" evidence="9">
    <location>
        <begin position="224"/>
        <end position="244"/>
    </location>
</feature>
<keyword evidence="4" id="KW-1003">Cell membrane</keyword>
<dbReference type="PANTHER" id="PTHR30472">
    <property type="entry name" value="FERRIC ENTEROBACTIN TRANSPORT SYSTEM PERMEASE PROTEIN"/>
    <property type="match status" value="1"/>
</dbReference>
<proteinExistence type="inferred from homology"/>
<feature type="transmembrane region" description="Helical" evidence="9">
    <location>
        <begin position="147"/>
        <end position="168"/>
    </location>
</feature>
<comment type="similarity">
    <text evidence="2">Belongs to the binding-protein-dependent transport system permease family. FecCD subfamily.</text>
</comment>
<feature type="region of interest" description="Disordered" evidence="8">
    <location>
        <begin position="1"/>
        <end position="22"/>
    </location>
</feature>
<feature type="transmembrane region" description="Helical" evidence="9">
    <location>
        <begin position="123"/>
        <end position="141"/>
    </location>
</feature>
<dbReference type="RefSeq" id="WP_244516881.1">
    <property type="nucleotide sequence ID" value="NZ_FNTV01000001.1"/>
</dbReference>
<dbReference type="Proteomes" id="UP000182725">
    <property type="component" value="Unassembled WGS sequence"/>
</dbReference>
<evidence type="ECO:0000256" key="5">
    <source>
        <dbReference type="ARBA" id="ARBA00022692"/>
    </source>
</evidence>
<dbReference type="InterPro" id="IPR000522">
    <property type="entry name" value="ABC_transptr_permease_BtuC"/>
</dbReference>
<dbReference type="SUPFAM" id="SSF81345">
    <property type="entry name" value="ABC transporter involved in vitamin B12 uptake, BtuC"/>
    <property type="match status" value="1"/>
</dbReference>
<feature type="transmembrane region" description="Helical" evidence="9">
    <location>
        <begin position="93"/>
        <end position="111"/>
    </location>
</feature>
<dbReference type="AlphaFoldDB" id="A0A1H5LHA6"/>
<dbReference type="Pfam" id="PF01032">
    <property type="entry name" value="FecCD"/>
    <property type="match status" value="1"/>
</dbReference>
<feature type="transmembrane region" description="Helical" evidence="9">
    <location>
        <begin position="38"/>
        <end position="57"/>
    </location>
</feature>
<dbReference type="GO" id="GO:0022857">
    <property type="term" value="F:transmembrane transporter activity"/>
    <property type="evidence" value="ECO:0007669"/>
    <property type="project" value="InterPro"/>
</dbReference>
<sequence length="358" mass="37560">MTHEQTQLVEHAPPGNGRPQWLLRSSRPPVSMRFDRRALTVGLVMVVLILIIGAYTLTAGASRTPLADVVQALLGNGDRRTEMLVAEWRLPRLLFAIFSGVALGMSGALFQSLTRNPLGSPDVIGFAAGSYTGALLVMLVAGSTGYYMVAAGSLIGGIVTAALVYLLAYRRGVEGFRLIIMGIGVSAVLGSINSYLMLQAKLEDAMSAAAWGSGSLNGLGFDQFWPMLTILVLLVPMALALGPGMRQLEMGDDAAKALGLRTERLRLGVVVVGVALTALVTAAAGPISFIALAAPQIARRLTGAAGIGMIPAALVGALLLTAADVVANSIQLPVGIITVSIGGTYLIWLLVREYRRRK</sequence>
<organism evidence="10 11">
    <name type="scientific">Arthrobacter alpinus</name>
    <dbReference type="NCBI Taxonomy" id="656366"/>
    <lineage>
        <taxon>Bacteria</taxon>
        <taxon>Bacillati</taxon>
        <taxon>Actinomycetota</taxon>
        <taxon>Actinomycetes</taxon>
        <taxon>Micrococcales</taxon>
        <taxon>Micrococcaceae</taxon>
        <taxon>Arthrobacter</taxon>
    </lineage>
</organism>
<reference evidence="10 11" key="1">
    <citation type="submission" date="2016-10" db="EMBL/GenBank/DDBJ databases">
        <authorList>
            <person name="de Groot N.N."/>
        </authorList>
    </citation>
    <scope>NUCLEOTIDE SEQUENCE [LARGE SCALE GENOMIC DNA]</scope>
    <source>
        <strain evidence="10 11">DSM 22274</strain>
    </source>
</reference>
<gene>
    <name evidence="10" type="ORF">SAMN04489740_2463</name>
</gene>
<evidence type="ECO:0000256" key="3">
    <source>
        <dbReference type="ARBA" id="ARBA00022448"/>
    </source>
</evidence>
<evidence type="ECO:0000313" key="10">
    <source>
        <dbReference type="EMBL" id="SEE76443.1"/>
    </source>
</evidence>
<keyword evidence="6 9" id="KW-1133">Transmembrane helix</keyword>
<evidence type="ECO:0000256" key="2">
    <source>
        <dbReference type="ARBA" id="ARBA00007935"/>
    </source>
</evidence>
<comment type="subcellular location">
    <subcellularLocation>
        <location evidence="1">Cell membrane</location>
        <topology evidence="1">Multi-pass membrane protein</topology>
    </subcellularLocation>
</comment>
<name>A0A1H5LHA6_9MICC</name>
<evidence type="ECO:0000313" key="11">
    <source>
        <dbReference type="Proteomes" id="UP000182725"/>
    </source>
</evidence>
<feature type="transmembrane region" description="Helical" evidence="9">
    <location>
        <begin position="175"/>
        <end position="196"/>
    </location>
</feature>
<dbReference type="PANTHER" id="PTHR30472:SF24">
    <property type="entry name" value="FERRIC ENTEROBACTIN TRANSPORT SYSTEM PERMEASE PROTEIN FEPG"/>
    <property type="match status" value="1"/>
</dbReference>
<protein>
    <submittedName>
        <fullName evidence="10">Iron complex transport system permease protein</fullName>
    </submittedName>
</protein>